<evidence type="ECO:0000259" key="3">
    <source>
        <dbReference type="PROSITE" id="PS50011"/>
    </source>
</evidence>
<dbReference type="InterPro" id="IPR011009">
    <property type="entry name" value="Kinase-like_dom_sf"/>
</dbReference>
<feature type="transmembrane region" description="Helical" evidence="2">
    <location>
        <begin position="498"/>
        <end position="516"/>
    </location>
</feature>
<dbReference type="PANTHER" id="PTHR10566:SF113">
    <property type="entry name" value="PROTEIN ACTIVITY OF BC1 COMPLEX KINASE 7, CHLOROPLASTIC"/>
    <property type="match status" value="1"/>
</dbReference>
<evidence type="ECO:0000313" key="4">
    <source>
        <dbReference type="EMBL" id="MBD3324671.1"/>
    </source>
</evidence>
<dbReference type="InterPro" id="IPR050154">
    <property type="entry name" value="UbiB_kinase"/>
</dbReference>
<name>A0A9D5JVX3_9BACT</name>
<dbReference type="CDD" id="cd05121">
    <property type="entry name" value="ABC1_ADCK3-like"/>
    <property type="match status" value="1"/>
</dbReference>
<feature type="domain" description="Protein kinase" evidence="3">
    <location>
        <begin position="126"/>
        <end position="442"/>
    </location>
</feature>
<dbReference type="PROSITE" id="PS50011">
    <property type="entry name" value="PROTEIN_KINASE_DOM"/>
    <property type="match status" value="1"/>
</dbReference>
<dbReference type="Gene3D" id="1.10.510.10">
    <property type="entry name" value="Transferase(Phosphotransferase) domain 1"/>
    <property type="match status" value="1"/>
</dbReference>
<sequence length="554" mass="63401">MSILHTVRNVQRIRHITTIFIKHGFGQVIEKLDLEYRIFAKRFSRSPQEIVPQYSIAERARMVLEDLGPTFIKLGQILSTRPDLIPGTFIQEFTKLQDRVPPINIREISDQITLALGKTPDQIFSDFDSAPIASASLGQVHKAVLRATDEKVVVKVQRPSIRTTIESDLDILYLLARLIENNIPETQMYSPVGIIEEFDKAIHRELDYTIEAQNIERFRRNFQDDHRVYVPKAYQDLSTRNILISEYIEGTKISDLVASSREKKQIARNGFHSMLKQIFLDGFFHGDPHPGNIFVQEDNTIVFLDFGMMGRLDQEMKDELADLLVAVINQDVSQITQILAQIGIPKNEVNMRAFRTDISEILDRYYGLPLHQIELGKISREMLEVALKHQLKIPADYTLMIKALLTIESIGKQLDPELNAVEEAKPMVTKILRERWNPHRLFSRSLLTFRNLSLTLKEFPGQFYQIMEEVRQGKLRIEFEHVHLERLIVGLDTASNRIAASLVIAALIIGSSIIIHTNRGPMFLEFPLLGIIGFVSAGIIGFWLLISIVRSGKF</sequence>
<keyword evidence="2" id="KW-1133">Transmembrane helix</keyword>
<evidence type="ECO:0000256" key="2">
    <source>
        <dbReference type="SAM" id="Phobius"/>
    </source>
</evidence>
<dbReference type="InterPro" id="IPR000719">
    <property type="entry name" value="Prot_kinase_dom"/>
</dbReference>
<dbReference type="AlphaFoldDB" id="A0A9D5JVX3"/>
<gene>
    <name evidence="4" type="ORF">GF339_08810</name>
</gene>
<evidence type="ECO:0000256" key="1">
    <source>
        <dbReference type="ARBA" id="ARBA00009670"/>
    </source>
</evidence>
<accession>A0A9D5JVX3</accession>
<dbReference type="Proteomes" id="UP000649604">
    <property type="component" value="Unassembled WGS sequence"/>
</dbReference>
<protein>
    <recommendedName>
        <fullName evidence="3">Protein kinase domain-containing protein</fullName>
    </recommendedName>
</protein>
<dbReference type="EMBL" id="WJJP01000276">
    <property type="protein sequence ID" value="MBD3324671.1"/>
    <property type="molecule type" value="Genomic_DNA"/>
</dbReference>
<keyword evidence="2" id="KW-0812">Transmembrane</keyword>
<reference evidence="4" key="1">
    <citation type="submission" date="2019-11" db="EMBL/GenBank/DDBJ databases">
        <title>Microbial mats filling the niche in hypersaline microbial mats.</title>
        <authorList>
            <person name="Wong H.L."/>
            <person name="Macleod F.I."/>
            <person name="White R.A. III"/>
            <person name="Burns B.P."/>
        </authorList>
    </citation>
    <scope>NUCLEOTIDE SEQUENCE</scope>
    <source>
        <strain evidence="4">Rbin_158</strain>
    </source>
</reference>
<proteinExistence type="inferred from homology"/>
<comment type="similarity">
    <text evidence="1">Belongs to the protein kinase superfamily. ADCK protein kinase family.</text>
</comment>
<dbReference type="GO" id="GO:0005524">
    <property type="term" value="F:ATP binding"/>
    <property type="evidence" value="ECO:0007669"/>
    <property type="project" value="InterPro"/>
</dbReference>
<feature type="transmembrane region" description="Helical" evidence="2">
    <location>
        <begin position="528"/>
        <end position="549"/>
    </location>
</feature>
<organism evidence="4 5">
    <name type="scientific">candidate division KSB3 bacterium</name>
    <dbReference type="NCBI Taxonomy" id="2044937"/>
    <lineage>
        <taxon>Bacteria</taxon>
        <taxon>candidate division KSB3</taxon>
    </lineage>
</organism>
<comment type="caution">
    <text evidence="4">The sequence shown here is derived from an EMBL/GenBank/DDBJ whole genome shotgun (WGS) entry which is preliminary data.</text>
</comment>
<dbReference type="GO" id="GO:0004672">
    <property type="term" value="F:protein kinase activity"/>
    <property type="evidence" value="ECO:0007669"/>
    <property type="project" value="InterPro"/>
</dbReference>
<evidence type="ECO:0000313" key="5">
    <source>
        <dbReference type="Proteomes" id="UP000649604"/>
    </source>
</evidence>
<dbReference type="InterPro" id="IPR004147">
    <property type="entry name" value="ABC1_dom"/>
</dbReference>
<dbReference type="Pfam" id="PF03109">
    <property type="entry name" value="ABC1"/>
    <property type="match status" value="1"/>
</dbReference>
<keyword evidence="2" id="KW-0472">Membrane</keyword>
<dbReference type="PANTHER" id="PTHR10566">
    <property type="entry name" value="CHAPERONE-ACTIVITY OF BC1 COMPLEX CABC1 -RELATED"/>
    <property type="match status" value="1"/>
</dbReference>
<dbReference type="SUPFAM" id="SSF56112">
    <property type="entry name" value="Protein kinase-like (PK-like)"/>
    <property type="match status" value="1"/>
</dbReference>